<dbReference type="Proteomes" id="UP001231189">
    <property type="component" value="Unassembled WGS sequence"/>
</dbReference>
<dbReference type="InterPro" id="IPR036259">
    <property type="entry name" value="MFS_trans_sf"/>
</dbReference>
<keyword evidence="8" id="KW-1185">Reference proteome</keyword>
<evidence type="ECO:0000256" key="2">
    <source>
        <dbReference type="ARBA" id="ARBA00005982"/>
    </source>
</evidence>
<feature type="transmembrane region" description="Helical" evidence="6">
    <location>
        <begin position="178"/>
        <end position="197"/>
    </location>
</feature>
<evidence type="ECO:0000256" key="4">
    <source>
        <dbReference type="ARBA" id="ARBA00022989"/>
    </source>
</evidence>
<keyword evidence="3 6" id="KW-0812">Transmembrane</keyword>
<organism evidence="7 8">
    <name type="scientific">Lolium multiflorum</name>
    <name type="common">Italian ryegrass</name>
    <name type="synonym">Lolium perenne subsp. multiflorum</name>
    <dbReference type="NCBI Taxonomy" id="4521"/>
    <lineage>
        <taxon>Eukaryota</taxon>
        <taxon>Viridiplantae</taxon>
        <taxon>Streptophyta</taxon>
        <taxon>Embryophyta</taxon>
        <taxon>Tracheophyta</taxon>
        <taxon>Spermatophyta</taxon>
        <taxon>Magnoliopsida</taxon>
        <taxon>Liliopsida</taxon>
        <taxon>Poales</taxon>
        <taxon>Poaceae</taxon>
        <taxon>BOP clade</taxon>
        <taxon>Pooideae</taxon>
        <taxon>Poodae</taxon>
        <taxon>Poeae</taxon>
        <taxon>Poeae Chloroplast Group 2 (Poeae type)</taxon>
        <taxon>Loliodinae</taxon>
        <taxon>Loliinae</taxon>
        <taxon>Lolium</taxon>
    </lineage>
</organism>
<protein>
    <submittedName>
        <fullName evidence="7">Uncharacterized protein</fullName>
    </submittedName>
</protein>
<dbReference type="EMBL" id="JAUUTY010000003">
    <property type="protein sequence ID" value="KAK1669165.1"/>
    <property type="molecule type" value="Genomic_DNA"/>
</dbReference>
<feature type="transmembrane region" description="Helical" evidence="6">
    <location>
        <begin position="218"/>
        <end position="237"/>
    </location>
</feature>
<feature type="transmembrane region" description="Helical" evidence="6">
    <location>
        <begin position="103"/>
        <end position="123"/>
    </location>
</feature>
<keyword evidence="4 6" id="KW-1133">Transmembrane helix</keyword>
<dbReference type="SUPFAM" id="SSF103473">
    <property type="entry name" value="MFS general substrate transporter"/>
    <property type="match status" value="1"/>
</dbReference>
<proteinExistence type="inferred from homology"/>
<evidence type="ECO:0000256" key="6">
    <source>
        <dbReference type="SAM" id="Phobius"/>
    </source>
</evidence>
<evidence type="ECO:0000256" key="5">
    <source>
        <dbReference type="ARBA" id="ARBA00023136"/>
    </source>
</evidence>
<dbReference type="GO" id="GO:0016020">
    <property type="term" value="C:membrane"/>
    <property type="evidence" value="ECO:0007669"/>
    <property type="project" value="UniProtKB-SubCell"/>
</dbReference>
<name>A0AAD8T4U0_LOLMU</name>
<keyword evidence="5 6" id="KW-0472">Membrane</keyword>
<dbReference type="Gene3D" id="1.20.1250.20">
    <property type="entry name" value="MFS general substrate transporter like domains"/>
    <property type="match status" value="1"/>
</dbReference>
<evidence type="ECO:0000313" key="8">
    <source>
        <dbReference type="Proteomes" id="UP001231189"/>
    </source>
</evidence>
<dbReference type="InterPro" id="IPR000109">
    <property type="entry name" value="POT_fam"/>
</dbReference>
<comment type="subcellular location">
    <subcellularLocation>
        <location evidence="1">Membrane</location>
        <topology evidence="1">Multi-pass membrane protein</topology>
    </subcellularLocation>
</comment>
<dbReference type="PANTHER" id="PTHR11654">
    <property type="entry name" value="OLIGOPEPTIDE TRANSPORTER-RELATED"/>
    <property type="match status" value="1"/>
</dbReference>
<dbReference type="AlphaFoldDB" id="A0AAD8T4U0"/>
<dbReference type="GO" id="GO:0022857">
    <property type="term" value="F:transmembrane transporter activity"/>
    <property type="evidence" value="ECO:0007669"/>
    <property type="project" value="InterPro"/>
</dbReference>
<accession>A0AAD8T4U0</accession>
<evidence type="ECO:0000313" key="7">
    <source>
        <dbReference type="EMBL" id="KAK1669165.1"/>
    </source>
</evidence>
<reference evidence="7" key="1">
    <citation type="submission" date="2023-07" db="EMBL/GenBank/DDBJ databases">
        <title>A chromosome-level genome assembly of Lolium multiflorum.</title>
        <authorList>
            <person name="Chen Y."/>
            <person name="Copetti D."/>
            <person name="Kolliker R."/>
            <person name="Studer B."/>
        </authorList>
    </citation>
    <scope>NUCLEOTIDE SEQUENCE</scope>
    <source>
        <strain evidence="7">02402/16</strain>
        <tissue evidence="7">Leaf</tissue>
    </source>
</reference>
<comment type="similarity">
    <text evidence="2">Belongs to the major facilitator superfamily. Proton-dependent oligopeptide transporter (POT/PTR) (TC 2.A.17) family.</text>
</comment>
<feature type="transmembrane region" description="Helical" evidence="6">
    <location>
        <begin position="301"/>
        <end position="324"/>
    </location>
</feature>
<evidence type="ECO:0000256" key="3">
    <source>
        <dbReference type="ARBA" id="ARBA00022692"/>
    </source>
</evidence>
<gene>
    <name evidence="7" type="ORF">QYE76_057324</name>
</gene>
<comment type="caution">
    <text evidence="7">The sequence shown here is derived from an EMBL/GenBank/DDBJ whole genome shotgun (WGS) entry which is preliminary data.</text>
</comment>
<dbReference type="Pfam" id="PF00854">
    <property type="entry name" value="PTR2"/>
    <property type="match status" value="1"/>
</dbReference>
<evidence type="ECO:0000256" key="1">
    <source>
        <dbReference type="ARBA" id="ARBA00004141"/>
    </source>
</evidence>
<sequence length="329" mass="36524">MSTCRPCVARVAVASGRKWRLRLPHSNDAQRQEALLYSEPPPAAGRVVVFRLPLTLQLSFLNKAAIMTDADEKRADGFPARPWNLCSVQQVEEVKCIVKIIPIWVSGVLWFIGMVEISNYTFLQALTMDLHMGKSFSIPPVSIIVIFYLSDALFVPIYELLIATVAQRLTKTEGGLTLLQRQGVGFAISVLSFVIAAMVERRRRDSALGHGGTSPLSVFLVTPQLVVMGLSAAFSMVGQMEFYNTQFPHQMCTLGNAAFYCAQGAGNYLATLVVNVVNTRTRRRGGGGWVSDDINAGRLDYFYYSMAVFGAINLVYFLVCSNFYRYKDQ</sequence>
<feature type="transmembrane region" description="Helical" evidence="6">
    <location>
        <begin position="135"/>
        <end position="158"/>
    </location>
</feature>